<dbReference type="Proteomes" id="UP000002217">
    <property type="component" value="Chromosome"/>
</dbReference>
<keyword evidence="3" id="KW-1185">Reference proteome</keyword>
<organism evidence="2 3">
    <name type="scientific">Desulfofarcimen acetoxidans (strain ATCC 49208 / DSM 771 / KCTC 5769 / VKM B-1644 / 5575)</name>
    <name type="common">Desulfotomaculum acetoxidans</name>
    <dbReference type="NCBI Taxonomy" id="485916"/>
    <lineage>
        <taxon>Bacteria</taxon>
        <taxon>Bacillati</taxon>
        <taxon>Bacillota</taxon>
        <taxon>Clostridia</taxon>
        <taxon>Eubacteriales</taxon>
        <taxon>Peptococcaceae</taxon>
        <taxon>Desulfofarcimen</taxon>
    </lineage>
</organism>
<dbReference type="eggNOG" id="COG4109">
    <property type="taxonomic scope" value="Bacteria"/>
</dbReference>
<dbReference type="KEGG" id="dae:Dtox_0177"/>
<dbReference type="AlphaFoldDB" id="C8W2X6"/>
<feature type="domain" description="DRTGG" evidence="1">
    <location>
        <begin position="55"/>
        <end position="107"/>
    </location>
</feature>
<proteinExistence type="predicted"/>
<dbReference type="STRING" id="485916.Dtox_0177"/>
<dbReference type="EMBL" id="CP001720">
    <property type="protein sequence ID" value="ACV61132.1"/>
    <property type="molecule type" value="Genomic_DNA"/>
</dbReference>
<evidence type="ECO:0000313" key="2">
    <source>
        <dbReference type="EMBL" id="ACV61132.1"/>
    </source>
</evidence>
<sequence>MEQWSKIIKFLHLTLLTDPAFLKREIRGAYCGDLLSDVLANSLSGNIWITIHRHRNVIAVASLLNLCGVIITGNRQPDRETLAAAEMEGVPIFTTPLNNFAAAGRLYHLLELKLTD</sequence>
<evidence type="ECO:0000259" key="1">
    <source>
        <dbReference type="Pfam" id="PF07085"/>
    </source>
</evidence>
<dbReference type="SUPFAM" id="SSF75138">
    <property type="entry name" value="HprK N-terminal domain-like"/>
    <property type="match status" value="1"/>
</dbReference>
<dbReference type="OrthoDB" id="9800356at2"/>
<dbReference type="RefSeq" id="WP_012813584.1">
    <property type="nucleotide sequence ID" value="NC_013216.1"/>
</dbReference>
<protein>
    <submittedName>
        <fullName evidence="2">Iron-sulfur binding hydrogenase</fullName>
    </submittedName>
</protein>
<reference evidence="2 3" key="1">
    <citation type="journal article" date="2009" name="Stand. Genomic Sci.">
        <title>Complete genome sequence of Desulfotomaculum acetoxidans type strain (5575).</title>
        <authorList>
            <person name="Spring S."/>
            <person name="Lapidus A."/>
            <person name="Schroder M."/>
            <person name="Gleim D."/>
            <person name="Sims D."/>
            <person name="Meincke L."/>
            <person name="Glavina Del Rio T."/>
            <person name="Tice H."/>
            <person name="Copeland A."/>
            <person name="Cheng J.F."/>
            <person name="Lucas S."/>
            <person name="Chen F."/>
            <person name="Nolan M."/>
            <person name="Bruce D."/>
            <person name="Goodwin L."/>
            <person name="Pitluck S."/>
            <person name="Ivanova N."/>
            <person name="Mavromatis K."/>
            <person name="Mikhailova N."/>
            <person name="Pati A."/>
            <person name="Chen A."/>
            <person name="Palaniappan K."/>
            <person name="Land M."/>
            <person name="Hauser L."/>
            <person name="Chang Y.J."/>
            <person name="Jeffries C.D."/>
            <person name="Chain P."/>
            <person name="Saunders E."/>
            <person name="Brettin T."/>
            <person name="Detter J.C."/>
            <person name="Goker M."/>
            <person name="Bristow J."/>
            <person name="Eisen J.A."/>
            <person name="Markowitz V."/>
            <person name="Hugenholtz P."/>
            <person name="Kyrpides N.C."/>
            <person name="Klenk H.P."/>
            <person name="Han C."/>
        </authorList>
    </citation>
    <scope>NUCLEOTIDE SEQUENCE [LARGE SCALE GENOMIC DNA]</scope>
    <source>
        <strain evidence="3">ATCC 49208 / DSM 771 / VKM B-1644</strain>
    </source>
</reference>
<dbReference type="Gene3D" id="3.40.1390.20">
    <property type="entry name" value="HprK N-terminal domain-like"/>
    <property type="match status" value="1"/>
</dbReference>
<dbReference type="InterPro" id="IPR010766">
    <property type="entry name" value="DRTGG"/>
</dbReference>
<accession>C8W2X6</accession>
<evidence type="ECO:0000313" key="3">
    <source>
        <dbReference type="Proteomes" id="UP000002217"/>
    </source>
</evidence>
<dbReference type="HOGENOM" id="CLU_140224_1_0_9"/>
<gene>
    <name evidence="2" type="ordered locus">Dtox_0177</name>
</gene>
<dbReference type="InterPro" id="IPR028979">
    <property type="entry name" value="Ser_kin/Pase_Hpr-like_N_sf"/>
</dbReference>
<dbReference type="Pfam" id="PF07085">
    <property type="entry name" value="DRTGG"/>
    <property type="match status" value="1"/>
</dbReference>
<name>C8W2X6_DESAS</name>